<keyword evidence="3" id="KW-1185">Reference proteome</keyword>
<dbReference type="eggNOG" id="COG0346">
    <property type="taxonomic scope" value="Bacteria"/>
</dbReference>
<evidence type="ECO:0000313" key="3">
    <source>
        <dbReference type="Proteomes" id="UP000006053"/>
    </source>
</evidence>
<dbReference type="InterPro" id="IPR037523">
    <property type="entry name" value="VOC_core"/>
</dbReference>
<protein>
    <submittedName>
        <fullName evidence="2">Lactoylglutathione lyase-like lyase</fullName>
    </submittedName>
</protein>
<dbReference type="PANTHER" id="PTHR36503:SF3">
    <property type="entry name" value="BLR0126 PROTEIN"/>
    <property type="match status" value="1"/>
</dbReference>
<dbReference type="STRING" id="756499.Desde_2677"/>
<gene>
    <name evidence="2" type="ordered locus">Desde_2677</name>
</gene>
<dbReference type="Gene3D" id="3.10.180.10">
    <property type="entry name" value="2,3-Dihydroxybiphenyl 1,2-Dioxygenase, domain 1"/>
    <property type="match status" value="1"/>
</dbReference>
<evidence type="ECO:0000313" key="2">
    <source>
        <dbReference type="EMBL" id="AFM00991.1"/>
    </source>
</evidence>
<sequence>MGLKFDAFGIFVNDLKVMTEFYRDILGVEIQWDGNGPHAEFLHEGIRFMMYERKELPGYLGTEVSYPNGINGTFELAIDLPEFSDVDIEFKRVVDSGATPVLYPRTEPWGMRSSFILDPEGNLIEIGSWGKGKNK</sequence>
<accession>I4AAK6</accession>
<dbReference type="SUPFAM" id="SSF54593">
    <property type="entry name" value="Glyoxalase/Bleomycin resistance protein/Dihydroxybiphenyl dioxygenase"/>
    <property type="match status" value="1"/>
</dbReference>
<keyword evidence="2" id="KW-0456">Lyase</keyword>
<dbReference type="KEGG" id="ddh:Desde_2677"/>
<dbReference type="Pfam" id="PF00903">
    <property type="entry name" value="Glyoxalase"/>
    <property type="match status" value="1"/>
</dbReference>
<organism evidence="2 3">
    <name type="scientific">Desulfitobacterium dehalogenans (strain ATCC 51507 / DSM 9161 / JW/IU-DC1)</name>
    <dbReference type="NCBI Taxonomy" id="756499"/>
    <lineage>
        <taxon>Bacteria</taxon>
        <taxon>Bacillati</taxon>
        <taxon>Bacillota</taxon>
        <taxon>Clostridia</taxon>
        <taxon>Eubacteriales</taxon>
        <taxon>Desulfitobacteriaceae</taxon>
        <taxon>Desulfitobacterium</taxon>
    </lineage>
</organism>
<dbReference type="OrthoDB" id="9815599at2"/>
<dbReference type="InterPro" id="IPR004360">
    <property type="entry name" value="Glyas_Fos-R_dOase_dom"/>
</dbReference>
<dbReference type="RefSeq" id="WP_014794471.1">
    <property type="nucleotide sequence ID" value="NC_018017.1"/>
</dbReference>
<feature type="domain" description="VOC" evidence="1">
    <location>
        <begin position="4"/>
        <end position="129"/>
    </location>
</feature>
<proteinExistence type="predicted"/>
<dbReference type="AlphaFoldDB" id="I4AAK6"/>
<evidence type="ECO:0000259" key="1">
    <source>
        <dbReference type="PROSITE" id="PS51819"/>
    </source>
</evidence>
<dbReference type="PROSITE" id="PS51819">
    <property type="entry name" value="VOC"/>
    <property type="match status" value="1"/>
</dbReference>
<dbReference type="HOGENOM" id="CLU_046006_18_3_9"/>
<dbReference type="EMBL" id="CP003348">
    <property type="protein sequence ID" value="AFM00991.1"/>
    <property type="molecule type" value="Genomic_DNA"/>
</dbReference>
<reference evidence="3" key="1">
    <citation type="submission" date="2012-06" db="EMBL/GenBank/DDBJ databases">
        <title>Complete sequence of Desulfitobacterium dehalogenans ATCC 51507.</title>
        <authorList>
            <person name="Lucas S."/>
            <person name="Han J."/>
            <person name="Lapidus A."/>
            <person name="Cheng J.-F."/>
            <person name="Goodwin L."/>
            <person name="Pitluck S."/>
            <person name="Peters L."/>
            <person name="Ovchinnikova G."/>
            <person name="Teshima H."/>
            <person name="Detter J.C."/>
            <person name="Han C."/>
            <person name="Tapia R."/>
            <person name="Land M."/>
            <person name="Hauser L."/>
            <person name="Kyrpides N."/>
            <person name="Ivanova N."/>
            <person name="Pagani I."/>
            <person name="Kruse T."/>
            <person name="de Vos W.M."/>
            <person name="Smidt H."/>
            <person name="Woyke T."/>
        </authorList>
    </citation>
    <scope>NUCLEOTIDE SEQUENCE [LARGE SCALE GENOMIC DNA]</scope>
    <source>
        <strain evidence="3">ATCC 51507 / DSM 9161 / JW/IU-DC1</strain>
    </source>
</reference>
<dbReference type="GO" id="GO:0016829">
    <property type="term" value="F:lyase activity"/>
    <property type="evidence" value="ECO:0007669"/>
    <property type="project" value="UniProtKB-KW"/>
</dbReference>
<dbReference type="PANTHER" id="PTHR36503">
    <property type="entry name" value="BLR2520 PROTEIN"/>
    <property type="match status" value="1"/>
</dbReference>
<reference evidence="2 3" key="2">
    <citation type="journal article" date="2015" name="J. Bacteriol.">
        <title>Genomic, proteomic, and biochemical analysis of the organohalide respiratory pathway in Desulfitobacterium dehalogenans.</title>
        <authorList>
            <person name="Kruse T."/>
            <person name="van de Pas B.A."/>
            <person name="Atteia A."/>
            <person name="Krab K."/>
            <person name="Hagen W.R."/>
            <person name="Goodwin L."/>
            <person name="Chain P."/>
            <person name="Boeren S."/>
            <person name="Maphosa F."/>
            <person name="Schraa G."/>
            <person name="de Vos W.M."/>
            <person name="van der Oost J."/>
            <person name="Smidt H."/>
            <person name="Stams A.J."/>
        </authorList>
    </citation>
    <scope>NUCLEOTIDE SEQUENCE [LARGE SCALE GENOMIC DNA]</scope>
    <source>
        <strain evidence="3">ATCC 51507 / DSM 9161 / JW/IU-DC1</strain>
    </source>
</reference>
<dbReference type="InterPro" id="IPR029068">
    <property type="entry name" value="Glyas_Bleomycin-R_OHBP_Dase"/>
</dbReference>
<name>I4AAK6_DESDJ</name>
<dbReference type="Proteomes" id="UP000006053">
    <property type="component" value="Chromosome"/>
</dbReference>